<feature type="compositionally biased region" description="Basic and acidic residues" evidence="1">
    <location>
        <begin position="195"/>
        <end position="216"/>
    </location>
</feature>
<dbReference type="OrthoDB" id="77607at2759"/>
<evidence type="ECO:0000256" key="1">
    <source>
        <dbReference type="SAM" id="MobiDB-lite"/>
    </source>
</evidence>
<feature type="compositionally biased region" description="Basic and acidic residues" evidence="1">
    <location>
        <begin position="150"/>
        <end position="161"/>
    </location>
</feature>
<feature type="compositionally biased region" description="Basic and acidic residues" evidence="1">
    <location>
        <begin position="1"/>
        <end position="13"/>
    </location>
</feature>
<dbReference type="EMBL" id="MU251554">
    <property type="protein sequence ID" value="KAG9232332.1"/>
    <property type="molecule type" value="Genomic_DNA"/>
</dbReference>
<gene>
    <name evidence="2" type="ORF">BJ875DRAFT_380922</name>
</gene>
<feature type="compositionally biased region" description="Acidic residues" evidence="1">
    <location>
        <begin position="217"/>
        <end position="232"/>
    </location>
</feature>
<comment type="caution">
    <text evidence="2">The sequence shown here is derived from an EMBL/GenBank/DDBJ whole genome shotgun (WGS) entry which is preliminary data.</text>
</comment>
<keyword evidence="3" id="KW-1185">Reference proteome</keyword>
<proteinExistence type="predicted"/>
<sequence length="239" mass="26827">MHVQKAQEAHEAQESESQEPQPEAHPVAENNNKKKRKADSEGEDAIHKRTRGANGLPEDFFDHGGKPLDLSSSNPLNEIRIPSRPATPLKLSPSDPMVPAIPKIAQTVDESEWAAFEADIAAAEVSEVDAVVISAKPMTTAELAAQSVKDSNRQRKEKAEAEIEGDKEDAARKMEDELEEMEGLEERVRKLRERREALRKKESMISIPKTEDVKMDTEEEDEDDDEEDDDDWDGFRMKG</sequence>
<accession>A0A9P8C3P8</accession>
<feature type="region of interest" description="Disordered" evidence="1">
    <location>
        <begin position="195"/>
        <end position="239"/>
    </location>
</feature>
<reference evidence="2" key="1">
    <citation type="journal article" date="2021" name="IMA Fungus">
        <title>Genomic characterization of three marine fungi, including Emericellopsis atlantica sp. nov. with signatures of a generalist lifestyle and marine biomass degradation.</title>
        <authorList>
            <person name="Hagestad O.C."/>
            <person name="Hou L."/>
            <person name="Andersen J.H."/>
            <person name="Hansen E.H."/>
            <person name="Altermark B."/>
            <person name="Li C."/>
            <person name="Kuhnert E."/>
            <person name="Cox R.J."/>
            <person name="Crous P.W."/>
            <person name="Spatafora J.W."/>
            <person name="Lail K."/>
            <person name="Amirebrahimi M."/>
            <person name="Lipzen A."/>
            <person name="Pangilinan J."/>
            <person name="Andreopoulos W."/>
            <person name="Hayes R.D."/>
            <person name="Ng V."/>
            <person name="Grigoriev I.V."/>
            <person name="Jackson S.A."/>
            <person name="Sutton T.D.S."/>
            <person name="Dobson A.D.W."/>
            <person name="Rama T."/>
        </authorList>
    </citation>
    <scope>NUCLEOTIDE SEQUENCE</scope>
    <source>
        <strain evidence="2">TRa018bII</strain>
    </source>
</reference>
<feature type="compositionally biased region" description="Basic and acidic residues" evidence="1">
    <location>
        <begin position="38"/>
        <end position="47"/>
    </location>
</feature>
<protein>
    <submittedName>
        <fullName evidence="2">Uncharacterized protein</fullName>
    </submittedName>
</protein>
<organism evidence="2 3">
    <name type="scientific">Amylocarpus encephaloides</name>
    <dbReference type="NCBI Taxonomy" id="45428"/>
    <lineage>
        <taxon>Eukaryota</taxon>
        <taxon>Fungi</taxon>
        <taxon>Dikarya</taxon>
        <taxon>Ascomycota</taxon>
        <taxon>Pezizomycotina</taxon>
        <taxon>Leotiomycetes</taxon>
        <taxon>Helotiales</taxon>
        <taxon>Helotiales incertae sedis</taxon>
        <taxon>Amylocarpus</taxon>
    </lineage>
</organism>
<feature type="region of interest" description="Disordered" evidence="1">
    <location>
        <begin position="144"/>
        <end position="183"/>
    </location>
</feature>
<name>A0A9P8C3P8_9HELO</name>
<evidence type="ECO:0000313" key="3">
    <source>
        <dbReference type="Proteomes" id="UP000824998"/>
    </source>
</evidence>
<dbReference type="Proteomes" id="UP000824998">
    <property type="component" value="Unassembled WGS sequence"/>
</dbReference>
<feature type="region of interest" description="Disordered" evidence="1">
    <location>
        <begin position="1"/>
        <end position="96"/>
    </location>
</feature>
<dbReference type="AlphaFoldDB" id="A0A9P8C3P8"/>
<evidence type="ECO:0000313" key="2">
    <source>
        <dbReference type="EMBL" id="KAG9232332.1"/>
    </source>
</evidence>